<sequence>MVWGDRHVRVRRSRLKVVHAPKTCGRTGLHAVGERQEHTLDWSPTHTCRQLRVSSQPTLDCRRKQEYPANNKIT</sequence>
<proteinExistence type="predicted"/>
<accession>A0A9D3RL72</accession>
<dbReference type="AlphaFoldDB" id="A0A9D3RL72"/>
<comment type="caution">
    <text evidence="1">The sequence shown here is derived from an EMBL/GenBank/DDBJ whole genome shotgun (WGS) entry which is preliminary data.</text>
</comment>
<reference evidence="1" key="1">
    <citation type="submission" date="2021-01" db="EMBL/GenBank/DDBJ databases">
        <title>A chromosome-scale assembly of European eel, Anguilla anguilla.</title>
        <authorList>
            <person name="Henkel C."/>
            <person name="Jong-Raadsen S.A."/>
            <person name="Dufour S."/>
            <person name="Weltzien F.-A."/>
            <person name="Palstra A.P."/>
            <person name="Pelster B."/>
            <person name="Spaink H.P."/>
            <person name="Van Den Thillart G.E."/>
            <person name="Jansen H."/>
            <person name="Zahm M."/>
            <person name="Klopp C."/>
            <person name="Cedric C."/>
            <person name="Louis A."/>
            <person name="Berthelot C."/>
            <person name="Parey E."/>
            <person name="Roest Crollius H."/>
            <person name="Montfort J."/>
            <person name="Robinson-Rechavi M."/>
            <person name="Bucao C."/>
            <person name="Bouchez O."/>
            <person name="Gislard M."/>
            <person name="Lluch J."/>
            <person name="Milhes M."/>
            <person name="Lampietro C."/>
            <person name="Lopez Roques C."/>
            <person name="Donnadieu C."/>
            <person name="Braasch I."/>
            <person name="Desvignes T."/>
            <person name="Postlethwait J."/>
            <person name="Bobe J."/>
            <person name="Guiguen Y."/>
            <person name="Dirks R."/>
        </authorList>
    </citation>
    <scope>NUCLEOTIDE SEQUENCE</scope>
    <source>
        <strain evidence="1">Tag_6206</strain>
        <tissue evidence="1">Liver</tissue>
    </source>
</reference>
<keyword evidence="2" id="KW-1185">Reference proteome</keyword>
<dbReference type="Proteomes" id="UP001044222">
    <property type="component" value="Chromosome 15"/>
</dbReference>
<evidence type="ECO:0000313" key="1">
    <source>
        <dbReference type="EMBL" id="KAG5834659.1"/>
    </source>
</evidence>
<name>A0A9D3RL72_ANGAN</name>
<organism evidence="1 2">
    <name type="scientific">Anguilla anguilla</name>
    <name type="common">European freshwater eel</name>
    <name type="synonym">Muraena anguilla</name>
    <dbReference type="NCBI Taxonomy" id="7936"/>
    <lineage>
        <taxon>Eukaryota</taxon>
        <taxon>Metazoa</taxon>
        <taxon>Chordata</taxon>
        <taxon>Craniata</taxon>
        <taxon>Vertebrata</taxon>
        <taxon>Euteleostomi</taxon>
        <taxon>Actinopterygii</taxon>
        <taxon>Neopterygii</taxon>
        <taxon>Teleostei</taxon>
        <taxon>Anguilliformes</taxon>
        <taxon>Anguillidae</taxon>
        <taxon>Anguilla</taxon>
    </lineage>
</organism>
<gene>
    <name evidence="1" type="ORF">ANANG_G00263770</name>
</gene>
<protein>
    <submittedName>
        <fullName evidence="1">Uncharacterized protein</fullName>
    </submittedName>
</protein>
<dbReference type="EMBL" id="JAFIRN010000015">
    <property type="protein sequence ID" value="KAG5834659.1"/>
    <property type="molecule type" value="Genomic_DNA"/>
</dbReference>
<evidence type="ECO:0000313" key="2">
    <source>
        <dbReference type="Proteomes" id="UP001044222"/>
    </source>
</evidence>